<dbReference type="SUPFAM" id="SSF88713">
    <property type="entry name" value="Glycoside hydrolase/deacetylase"/>
    <property type="match status" value="1"/>
</dbReference>
<dbReference type="EMBL" id="BAAAZR010000001">
    <property type="protein sequence ID" value="GAA3793254.1"/>
    <property type="molecule type" value="Genomic_DNA"/>
</dbReference>
<organism evidence="1 2">
    <name type="scientific">Sphaerisporangium flaviroseum</name>
    <dbReference type="NCBI Taxonomy" id="509199"/>
    <lineage>
        <taxon>Bacteria</taxon>
        <taxon>Bacillati</taxon>
        <taxon>Actinomycetota</taxon>
        <taxon>Actinomycetes</taxon>
        <taxon>Streptosporangiales</taxon>
        <taxon>Streptosporangiaceae</taxon>
        <taxon>Sphaerisporangium</taxon>
    </lineage>
</organism>
<evidence type="ECO:0000313" key="2">
    <source>
        <dbReference type="Proteomes" id="UP001500888"/>
    </source>
</evidence>
<comment type="caution">
    <text evidence="1">The sequence shown here is derived from an EMBL/GenBank/DDBJ whole genome shotgun (WGS) entry which is preliminary data.</text>
</comment>
<evidence type="ECO:0000313" key="1">
    <source>
        <dbReference type="EMBL" id="GAA3793254.1"/>
    </source>
</evidence>
<dbReference type="Gene3D" id="3.20.20.370">
    <property type="entry name" value="Glycoside hydrolase/deacetylase"/>
    <property type="match status" value="1"/>
</dbReference>
<dbReference type="Proteomes" id="UP001500888">
    <property type="component" value="Unassembled WGS sequence"/>
</dbReference>
<gene>
    <name evidence="1" type="ORF">GCM10022226_10670</name>
</gene>
<accession>A0ABP7HNP6</accession>
<proteinExistence type="predicted"/>
<dbReference type="InterPro" id="IPR011330">
    <property type="entry name" value="Glyco_hydro/deAcase_b/a-brl"/>
</dbReference>
<keyword evidence="2" id="KW-1185">Reference proteome</keyword>
<reference evidence="2" key="1">
    <citation type="journal article" date="2019" name="Int. J. Syst. Evol. Microbiol.">
        <title>The Global Catalogue of Microorganisms (GCM) 10K type strain sequencing project: providing services to taxonomists for standard genome sequencing and annotation.</title>
        <authorList>
            <consortium name="The Broad Institute Genomics Platform"/>
            <consortium name="The Broad Institute Genome Sequencing Center for Infectious Disease"/>
            <person name="Wu L."/>
            <person name="Ma J."/>
        </authorList>
    </citation>
    <scope>NUCLEOTIDE SEQUENCE [LARGE SCALE GENOMIC DNA]</scope>
    <source>
        <strain evidence="2">JCM 16908</strain>
    </source>
</reference>
<sequence length="111" mass="11239">MGVHGVTAQVATAARALNLSVIGWNVDASDAGDSDPEAVARRAVDRARPGSIILMHEGGPATITALPAILRGPAAHGYALVTVPELFGSRGLEPGRVYDAGIVDSGQGSEP</sequence>
<protein>
    <recommendedName>
        <fullName evidence="3">NodB homology domain-containing protein</fullName>
    </recommendedName>
</protein>
<dbReference type="CDD" id="cd10917">
    <property type="entry name" value="CE4_NodB_like_6s_7s"/>
    <property type="match status" value="1"/>
</dbReference>
<evidence type="ECO:0008006" key="3">
    <source>
        <dbReference type="Google" id="ProtNLM"/>
    </source>
</evidence>
<name>A0ABP7HNP6_9ACTN</name>